<accession>A0A176VYR9</accession>
<protein>
    <submittedName>
        <fullName evidence="3">Uncharacterized protein</fullName>
    </submittedName>
</protein>
<dbReference type="PANTHER" id="PTHR35124:SF4">
    <property type="entry name" value="CALCINEURIN-LIKE PHOSPHOESTERASE DOMAIN-CONTAINING PROTEIN"/>
    <property type="match status" value="1"/>
</dbReference>
<sequence>MKHHEHTLRLSRTACQLWMLMTTIAIFSATLYLMNMLRDSEIANGCFLSQLQSSPLKKISPKNDVVPQPAKNETLEKPKTVEIRKQNIKFMPHDKASILRQYLENGSTLCHHVPTARAHVFGLPHPAKGDITLTTDEDHDLLIVSYAENGQRRCSGGDFYETDLTGTQWKARPPVQDLGDGTYLVKLRVDSRFPGSYQLKVILLFANLHGLDRSPDKWAMYNMTLEEPTLLVTVKFLNEPSPVMSTAAEFPPCSKKDFDHTSWQGRWTRTKMNETCNPDNHGRFKCLPANESCDSPWCTGPVGSLESDGWAYSTHCAFRIFTRDEAWSCLKDKWLFFWGDSNHQDTARNLLNFILGFDLASLPRTSDQNYTNPENPSETVRISLVFNGHYDDRYNYKGLLSLQNATYRERLRSNFDHHTDSEGKIPDAMILNSGLHDGIFWSNFTHFVEAAENASSFWHSTWAAADKDVHKRPKVVYRTTVAPAGAHRITAINPQKVELMNTVLVDSFVSKFGLENLQIVDDFDMTFPWHYDKSYSDGEHYGRAPNAHSWIKGGHHYFVDLMLAHVHLNAICPL</sequence>
<evidence type="ECO:0000313" key="4">
    <source>
        <dbReference type="Proteomes" id="UP000077202"/>
    </source>
</evidence>
<keyword evidence="1" id="KW-0812">Transmembrane</keyword>
<dbReference type="EMBL" id="AP019866">
    <property type="protein sequence ID" value="BBN00201.1"/>
    <property type="molecule type" value="Genomic_DNA"/>
</dbReference>
<gene>
    <name evidence="3" type="ORF">AXG93_1712s1280</name>
    <name evidence="2" type="ORF">Mp_1g27220</name>
</gene>
<dbReference type="Proteomes" id="UP001162541">
    <property type="component" value="Chromosome 1"/>
</dbReference>
<reference evidence="2" key="2">
    <citation type="journal article" date="2019" name="Curr. Biol.">
        <title>Chromatin organization in early land plants reveals an ancestral association between H3K27me3, transposons, and constitutive heterochromatin.</title>
        <authorList>
            <person name="Montgomery S.A."/>
            <person name="Tanizawa Y."/>
            <person name="Galik B."/>
            <person name="Wang N."/>
            <person name="Ito T."/>
            <person name="Mochizuki T."/>
            <person name="Akimcheva S."/>
            <person name="Bowman J."/>
            <person name="Cognat V."/>
            <person name="Drouard L."/>
            <person name="Ekker H."/>
            <person name="Houng S."/>
            <person name="Kohchi T."/>
            <person name="Lin S."/>
            <person name="Liu L.D."/>
            <person name="Nakamura Y."/>
            <person name="Valeeva L.R."/>
            <person name="Shakirov E.V."/>
            <person name="Shippen D.E."/>
            <person name="Wei W."/>
            <person name="Yagura M."/>
            <person name="Yamaoka S."/>
            <person name="Yamato K.T."/>
            <person name="Liu C."/>
            <person name="Berger F."/>
        </authorList>
    </citation>
    <scope>NUCLEOTIDE SEQUENCE [LARGE SCALE GENOMIC DNA]</scope>
    <source>
        <strain evidence="2">Tak-1</strain>
    </source>
</reference>
<evidence type="ECO:0000313" key="2">
    <source>
        <dbReference type="EMBL" id="BBN00201.1"/>
    </source>
</evidence>
<dbReference type="AlphaFoldDB" id="A0A176VYR9"/>
<organism evidence="3 4">
    <name type="scientific">Marchantia polymorpha subsp. ruderalis</name>
    <dbReference type="NCBI Taxonomy" id="1480154"/>
    <lineage>
        <taxon>Eukaryota</taxon>
        <taxon>Viridiplantae</taxon>
        <taxon>Streptophyta</taxon>
        <taxon>Embryophyta</taxon>
        <taxon>Marchantiophyta</taxon>
        <taxon>Marchantiopsida</taxon>
        <taxon>Marchantiidae</taxon>
        <taxon>Marchantiales</taxon>
        <taxon>Marchantiaceae</taxon>
        <taxon>Marchantia</taxon>
    </lineage>
</organism>
<dbReference type="EMBL" id="AP019866">
    <property type="protein sequence ID" value="BBN00202.1"/>
    <property type="molecule type" value="Genomic_DNA"/>
</dbReference>
<name>A0A176VYR9_MARPO</name>
<feature type="transmembrane region" description="Helical" evidence="1">
    <location>
        <begin position="12"/>
        <end position="34"/>
    </location>
</feature>
<reference evidence="3 4" key="1">
    <citation type="submission" date="2016-03" db="EMBL/GenBank/DDBJ databases">
        <title>Mechanisms controlling the formation of the plant cell surface in tip-growing cells are functionally conserved among land plants.</title>
        <authorList>
            <person name="Honkanen S."/>
            <person name="Jones V.A."/>
            <person name="Morieri G."/>
            <person name="Champion C."/>
            <person name="Hetherington A.J."/>
            <person name="Kelly S."/>
            <person name="Saint-Marcoux D."/>
            <person name="Proust H."/>
            <person name="Prescott H."/>
            <person name="Dolan L."/>
        </authorList>
    </citation>
    <scope>NUCLEOTIDE SEQUENCE [LARGE SCALE GENOMIC DNA]</scope>
    <source>
        <strain evidence="4">cv. Tak-1 and cv. Tak-2</strain>
        <tissue evidence="3">Whole gametophyte</tissue>
    </source>
</reference>
<keyword evidence="1" id="KW-0472">Membrane</keyword>
<keyword evidence="1" id="KW-1133">Transmembrane helix</keyword>
<reference evidence="5" key="3">
    <citation type="journal article" date="2020" name="Curr. Biol.">
        <title>Chromatin organization in early land plants reveals an ancestral association between H3K27me3, transposons, and constitutive heterochromatin.</title>
        <authorList>
            <person name="Montgomery S.A."/>
            <person name="Tanizawa Y."/>
            <person name="Galik B."/>
            <person name="Wang N."/>
            <person name="Ito T."/>
            <person name="Mochizuki T."/>
            <person name="Akimcheva S."/>
            <person name="Bowman J.L."/>
            <person name="Cognat V."/>
            <person name="Marechal-Drouard L."/>
            <person name="Ekker H."/>
            <person name="Hong S.F."/>
            <person name="Kohchi T."/>
            <person name="Lin S.S."/>
            <person name="Liu L.D."/>
            <person name="Nakamura Y."/>
            <person name="Valeeva L.R."/>
            <person name="Shakirov E.V."/>
            <person name="Shippen D.E."/>
            <person name="Wei W.L."/>
            <person name="Yagura M."/>
            <person name="Yamaoka S."/>
            <person name="Yamato K.T."/>
            <person name="Liu C."/>
            <person name="Berger F."/>
        </authorList>
    </citation>
    <scope>NUCLEOTIDE SEQUENCE [LARGE SCALE GENOMIC DNA]</scope>
    <source>
        <strain evidence="5">Tak-1</strain>
    </source>
</reference>
<proteinExistence type="predicted"/>
<keyword evidence="4" id="KW-1185">Reference proteome</keyword>
<dbReference type="EMBL" id="LVLJ01002271">
    <property type="protein sequence ID" value="OAE25949.1"/>
    <property type="molecule type" value="Genomic_DNA"/>
</dbReference>
<evidence type="ECO:0000313" key="5">
    <source>
        <dbReference type="Proteomes" id="UP001162541"/>
    </source>
</evidence>
<dbReference type="Proteomes" id="UP000077202">
    <property type="component" value="Unassembled WGS sequence"/>
</dbReference>
<dbReference type="PANTHER" id="PTHR35124">
    <property type="entry name" value="CYTOCHROME P450 FAMILY PROTEIN"/>
    <property type="match status" value="1"/>
</dbReference>
<evidence type="ECO:0000313" key="3">
    <source>
        <dbReference type="EMBL" id="OAE25949.1"/>
    </source>
</evidence>
<dbReference type="EMBL" id="AP019866">
    <property type="protein sequence ID" value="BBN00203.1"/>
    <property type="molecule type" value="Genomic_DNA"/>
</dbReference>
<evidence type="ECO:0000256" key="1">
    <source>
        <dbReference type="SAM" id="Phobius"/>
    </source>
</evidence>